<name>A0A291G9F7_9RHOB</name>
<keyword evidence="3" id="KW-1185">Reference proteome</keyword>
<organism evidence="2 3">
    <name type="scientific">Celeribacter ethanolicus</name>
    <dbReference type="NCBI Taxonomy" id="1758178"/>
    <lineage>
        <taxon>Bacteria</taxon>
        <taxon>Pseudomonadati</taxon>
        <taxon>Pseudomonadota</taxon>
        <taxon>Alphaproteobacteria</taxon>
        <taxon>Rhodobacterales</taxon>
        <taxon>Roseobacteraceae</taxon>
        <taxon>Celeribacter</taxon>
    </lineage>
</organism>
<dbReference type="KEGG" id="ceh:CEW89_04020"/>
<evidence type="ECO:0000313" key="3">
    <source>
        <dbReference type="Proteomes" id="UP000217935"/>
    </source>
</evidence>
<dbReference type="EMBL" id="CP022196">
    <property type="protein sequence ID" value="ATG46797.1"/>
    <property type="molecule type" value="Genomic_DNA"/>
</dbReference>
<dbReference type="Gene3D" id="3.30.110.70">
    <property type="entry name" value="Hypothetical protein apc22750. Chain B"/>
    <property type="match status" value="1"/>
</dbReference>
<gene>
    <name evidence="2" type="ORF">CEW89_04020</name>
</gene>
<feature type="chain" id="PRO_5012945557" description="Lipoprotein" evidence="1">
    <location>
        <begin position="22"/>
        <end position="127"/>
    </location>
</feature>
<dbReference type="PROSITE" id="PS51257">
    <property type="entry name" value="PROKAR_LIPOPROTEIN"/>
    <property type="match status" value="1"/>
</dbReference>
<dbReference type="Proteomes" id="UP000217935">
    <property type="component" value="Chromosome"/>
</dbReference>
<dbReference type="RefSeq" id="WP_096804983.1">
    <property type="nucleotide sequence ID" value="NZ_CP022196.1"/>
</dbReference>
<sequence>MKKRFLPLPLLLLTACVEPMAYPGQLDKQAAVAAQSSATPVDQIALTQAATINGGRYKELGQIEASVGKVTAFHPTPSVADAEKKLRIEAAELGADAVINAKIGAPHICPLSWSCRDVSGTAVALPK</sequence>
<feature type="signal peptide" evidence="1">
    <location>
        <begin position="1"/>
        <end position="21"/>
    </location>
</feature>
<accession>A0A291G9F7</accession>
<evidence type="ECO:0000256" key="1">
    <source>
        <dbReference type="SAM" id="SignalP"/>
    </source>
</evidence>
<proteinExistence type="predicted"/>
<keyword evidence="1" id="KW-0732">Signal</keyword>
<protein>
    <recommendedName>
        <fullName evidence="4">Lipoprotein</fullName>
    </recommendedName>
</protein>
<dbReference type="OrthoDB" id="7864788at2"/>
<evidence type="ECO:0000313" key="2">
    <source>
        <dbReference type="EMBL" id="ATG46797.1"/>
    </source>
</evidence>
<dbReference type="AlphaFoldDB" id="A0A291G9F7"/>
<evidence type="ECO:0008006" key="4">
    <source>
        <dbReference type="Google" id="ProtNLM"/>
    </source>
</evidence>
<reference evidence="2 3" key="1">
    <citation type="submission" date="2017-06" db="EMBL/GenBank/DDBJ databases">
        <title>Celeribacter sp. TSPH2 complete genome sequence.</title>
        <authorList>
            <person name="Woo J.-H."/>
            <person name="Kim H.-S."/>
        </authorList>
    </citation>
    <scope>NUCLEOTIDE SEQUENCE [LARGE SCALE GENOMIC DNA]</scope>
    <source>
        <strain evidence="2 3">TSPH2</strain>
    </source>
</reference>